<dbReference type="RefSeq" id="WP_090628983.1">
    <property type="nucleotide sequence ID" value="NZ_FOQO01000009.1"/>
</dbReference>
<dbReference type="Proteomes" id="UP000198670">
    <property type="component" value="Unassembled WGS sequence"/>
</dbReference>
<name>A0A1I3QPL3_9SPHI</name>
<evidence type="ECO:0000313" key="1">
    <source>
        <dbReference type="EMBL" id="SFJ35412.1"/>
    </source>
</evidence>
<sequence length="110" mass="12624">MNLKKTSLDTSYLPVAWEYREVIEEEIEKKTTGKIFYFCSDEGICEAKGRVLHMKEERGNGVFITLDTETKIRIDRIITLFGKPGAAYDEYNAYANACMDCMGGYEKDEL</sequence>
<dbReference type="AlphaFoldDB" id="A0A1I3QPL3"/>
<evidence type="ECO:0000313" key="2">
    <source>
        <dbReference type="Proteomes" id="UP000198670"/>
    </source>
</evidence>
<proteinExistence type="predicted"/>
<protein>
    <submittedName>
        <fullName evidence="1">Uncharacterized protein</fullName>
    </submittedName>
</protein>
<dbReference type="OrthoDB" id="5344363at2"/>
<gene>
    <name evidence="1" type="ORF">SAMN05444682_10959</name>
</gene>
<dbReference type="STRING" id="1477437.SAMN05444682_10959"/>
<accession>A0A1I3QPL3</accession>
<keyword evidence="2" id="KW-1185">Reference proteome</keyword>
<dbReference type="EMBL" id="FOQO01000009">
    <property type="protein sequence ID" value="SFJ35412.1"/>
    <property type="molecule type" value="Genomic_DNA"/>
</dbReference>
<organism evidence="1 2">
    <name type="scientific">Parapedobacter indicus</name>
    <dbReference type="NCBI Taxonomy" id="1477437"/>
    <lineage>
        <taxon>Bacteria</taxon>
        <taxon>Pseudomonadati</taxon>
        <taxon>Bacteroidota</taxon>
        <taxon>Sphingobacteriia</taxon>
        <taxon>Sphingobacteriales</taxon>
        <taxon>Sphingobacteriaceae</taxon>
        <taxon>Parapedobacter</taxon>
    </lineage>
</organism>
<reference evidence="1 2" key="1">
    <citation type="submission" date="2016-10" db="EMBL/GenBank/DDBJ databases">
        <authorList>
            <person name="de Groot N.N."/>
        </authorList>
    </citation>
    <scope>NUCLEOTIDE SEQUENCE [LARGE SCALE GENOMIC DNA]</scope>
    <source>
        <strain evidence="1 2">RK1</strain>
    </source>
</reference>